<dbReference type="GO" id="GO:0042910">
    <property type="term" value="F:xenobiotic transmembrane transporter activity"/>
    <property type="evidence" value="ECO:0007669"/>
    <property type="project" value="TreeGrafter"/>
</dbReference>
<dbReference type="Gene3D" id="1.20.1640.10">
    <property type="entry name" value="Multidrug efflux transporter AcrB transmembrane domain"/>
    <property type="match status" value="2"/>
</dbReference>
<evidence type="ECO:0000313" key="11">
    <source>
        <dbReference type="Proteomes" id="UP000481037"/>
    </source>
</evidence>
<feature type="transmembrane region" description="Helical" evidence="9">
    <location>
        <begin position="462"/>
        <end position="480"/>
    </location>
</feature>
<dbReference type="SUPFAM" id="SSF82866">
    <property type="entry name" value="Multidrug efflux transporter AcrB transmembrane domain"/>
    <property type="match status" value="2"/>
</dbReference>
<evidence type="ECO:0000256" key="6">
    <source>
        <dbReference type="ARBA" id="ARBA00022989"/>
    </source>
</evidence>
<feature type="transmembrane region" description="Helical" evidence="9">
    <location>
        <begin position="430"/>
        <end position="450"/>
    </location>
</feature>
<evidence type="ECO:0000256" key="4">
    <source>
        <dbReference type="ARBA" id="ARBA00022519"/>
    </source>
</evidence>
<dbReference type="FunFam" id="1.20.1640.10:FF:000001">
    <property type="entry name" value="Efflux pump membrane transporter"/>
    <property type="match status" value="1"/>
</dbReference>
<dbReference type="RefSeq" id="WP_154362772.1">
    <property type="nucleotide sequence ID" value="NZ_WKJM01000022.1"/>
</dbReference>
<dbReference type="PANTHER" id="PTHR32063">
    <property type="match status" value="1"/>
</dbReference>
<dbReference type="Gene3D" id="3.30.70.1430">
    <property type="entry name" value="Multidrug efflux transporter AcrB pore domain"/>
    <property type="match status" value="2"/>
</dbReference>
<dbReference type="SUPFAM" id="SSF82693">
    <property type="entry name" value="Multidrug efflux transporter AcrB pore domain, PN1, PN2, PC1 and PC2 subdomains"/>
    <property type="match status" value="3"/>
</dbReference>
<dbReference type="InterPro" id="IPR027463">
    <property type="entry name" value="AcrB_DN_DC_subdom"/>
</dbReference>
<name>A0A6L5QMH7_9BURK</name>
<keyword evidence="4" id="KW-0997">Cell inner membrane</keyword>
<evidence type="ECO:0000313" key="10">
    <source>
        <dbReference type="EMBL" id="MRX10648.1"/>
    </source>
</evidence>
<dbReference type="SUPFAM" id="SSF82714">
    <property type="entry name" value="Multidrug efflux transporter AcrB TolC docking domain, DN and DC subdomains"/>
    <property type="match status" value="2"/>
</dbReference>
<keyword evidence="2" id="KW-0813">Transport</keyword>
<feature type="transmembrane region" description="Helical" evidence="9">
    <location>
        <begin position="945"/>
        <end position="970"/>
    </location>
</feature>
<feature type="transmembrane region" description="Helical" evidence="9">
    <location>
        <begin position="333"/>
        <end position="352"/>
    </location>
</feature>
<feature type="transmembrane region" description="Helical" evidence="9">
    <location>
        <begin position="12"/>
        <end position="30"/>
    </location>
</feature>
<reference evidence="10 11" key="1">
    <citation type="submission" date="2019-11" db="EMBL/GenBank/DDBJ databases">
        <title>Novel species isolated from a subtropical stream in China.</title>
        <authorList>
            <person name="Lu H."/>
        </authorList>
    </citation>
    <scope>NUCLEOTIDE SEQUENCE [LARGE SCALE GENOMIC DNA]</scope>
    <source>
        <strain evidence="10 11">FT25W</strain>
    </source>
</reference>
<feature type="transmembrane region" description="Helical" evidence="9">
    <location>
        <begin position="520"/>
        <end position="540"/>
    </location>
</feature>
<dbReference type="Pfam" id="PF00873">
    <property type="entry name" value="ACR_tran"/>
    <property type="match status" value="1"/>
</dbReference>
<keyword evidence="11" id="KW-1185">Reference proteome</keyword>
<keyword evidence="5 9" id="KW-0812">Transmembrane</keyword>
<dbReference type="PRINTS" id="PR00702">
    <property type="entry name" value="ACRIFLAVINRP"/>
</dbReference>
<dbReference type="Gene3D" id="3.30.2090.10">
    <property type="entry name" value="Multidrug efflux transporter AcrB TolC docking domain, DN and DC subdomains"/>
    <property type="match status" value="2"/>
</dbReference>
<feature type="region of interest" description="Disordered" evidence="8">
    <location>
        <begin position="1007"/>
        <end position="1027"/>
    </location>
</feature>
<evidence type="ECO:0000256" key="5">
    <source>
        <dbReference type="ARBA" id="ARBA00022692"/>
    </source>
</evidence>
<sequence length="1027" mass="110250">MNFTDIFIKRPVLASVISLLIVVLGLRSLFSLPINQYPKTQNAVVTISTTYYGADAATVAGFITQPLESAIAQAQGIDYLSSSSNSGVSTITATLRLNYDSNRALTEITTQVNSVKNQLPQQAQQPVLTVQTGQTTDAMYMGFYSDTLPTNNVTDFLARVVKPKLDSIQGVQTAELLGARQFALRAWLDAGKMAAHGVTAAEVSAALASNNYLAGLGSTKGQAVTVPLTAGTDLHTVEEFKALSVKQQDGAIVRLEDIATVTLGSENYDFNVAFSGVRSVFIGIKVAPDANILDVAKRVREAFPGIKSQLPTGLTGEIVYDSTEFINTSIDEVVKTLIEALIIVTIVIYLFLGSLRAVIVPVVAMPLSLVGTFFVMLMFGYSINLLTLLAIVLAIGLVVDDAIIVVENVDRHMKEGMTPMDAAIQAARELGSPILAMTVVLIAVYVPIGFQGGLTGALFTEFAFTLAGAVAVSGIVALTLSPMMCGHFFDPKQDEGKFVKAIDKVFDKVHGGYLRVLHSLLNTWVVLIVFGVIVFGLLIIQFKMSQSELAPEEDQGIVLSQVVGAPTATSDQMQTYAKQIFDVARSLPEYDQMFQITGVPTTNAGIGGVLFKSWDKRSRSAHEIQQELQAKWNHIAGGRVAAFQFPALPGSSGLPVQFVITTTEPFENLNTVAQAVLDKAHKDNKFYFVDVDLKIDTPQARVDVDRDKLATLGLTQQDFGNAMAAALGGGYVNYFSISGRSYKVIPQVQQVDRLNPDDVLNFYIKTPTGDMIPASTVASIKYSVQPESITRFQQLNSATISGVTGSSQGEIQQYLRDTLKEVAPSGYTADFSGESRQYAAESGGFLVTMLFAIIIVFLALAAQFESFRDPVVILFSVPMALFGAMTFIFLGFASINIYTQVGLVTLMGLISKHGILIVEVANHLREAGKSKREAIEEAAGTRLRPILMTTAAMVFGVVPLVIASGAGAAGRHAMGLVIFTGLSIGTLFTLFVVPAMYMWLAGEHKAHTKPADAPPAEPGEPAPQPAH</sequence>
<evidence type="ECO:0000256" key="7">
    <source>
        <dbReference type="ARBA" id="ARBA00023136"/>
    </source>
</evidence>
<feature type="transmembrane region" description="Helical" evidence="9">
    <location>
        <begin position="359"/>
        <end position="379"/>
    </location>
</feature>
<dbReference type="EMBL" id="WKJM01000022">
    <property type="protein sequence ID" value="MRX10648.1"/>
    <property type="molecule type" value="Genomic_DNA"/>
</dbReference>
<evidence type="ECO:0000256" key="2">
    <source>
        <dbReference type="ARBA" id="ARBA00022448"/>
    </source>
</evidence>
<dbReference type="PANTHER" id="PTHR32063:SF14">
    <property type="entry name" value="BLL4319 PROTEIN"/>
    <property type="match status" value="1"/>
</dbReference>
<feature type="transmembrane region" description="Helical" evidence="9">
    <location>
        <begin position="844"/>
        <end position="864"/>
    </location>
</feature>
<dbReference type="GO" id="GO:0005886">
    <property type="term" value="C:plasma membrane"/>
    <property type="evidence" value="ECO:0007669"/>
    <property type="project" value="UniProtKB-SubCell"/>
</dbReference>
<comment type="subcellular location">
    <subcellularLocation>
        <location evidence="1">Cell inner membrane</location>
        <topology evidence="1">Multi-pass membrane protein</topology>
    </subcellularLocation>
</comment>
<dbReference type="Gene3D" id="3.30.70.1440">
    <property type="entry name" value="Multidrug efflux transporter AcrB pore domain"/>
    <property type="match status" value="1"/>
</dbReference>
<dbReference type="AlphaFoldDB" id="A0A6L5QMH7"/>
<feature type="transmembrane region" description="Helical" evidence="9">
    <location>
        <begin position="385"/>
        <end position="409"/>
    </location>
</feature>
<gene>
    <name evidence="10" type="ORF">GJ697_22705</name>
</gene>
<evidence type="ECO:0000256" key="9">
    <source>
        <dbReference type="SAM" id="Phobius"/>
    </source>
</evidence>
<keyword evidence="3" id="KW-1003">Cell membrane</keyword>
<keyword evidence="7 9" id="KW-0472">Membrane</keyword>
<proteinExistence type="predicted"/>
<accession>A0A6L5QMH7</accession>
<protein>
    <submittedName>
        <fullName evidence="10">MMPL family transporter</fullName>
    </submittedName>
</protein>
<evidence type="ECO:0000256" key="8">
    <source>
        <dbReference type="SAM" id="MobiDB-lite"/>
    </source>
</evidence>
<dbReference type="Gene3D" id="3.30.70.1320">
    <property type="entry name" value="Multidrug efflux transporter AcrB pore domain like"/>
    <property type="match status" value="1"/>
</dbReference>
<feature type="transmembrane region" description="Helical" evidence="9">
    <location>
        <begin position="871"/>
        <end position="895"/>
    </location>
</feature>
<feature type="transmembrane region" description="Helical" evidence="9">
    <location>
        <begin position="976"/>
        <end position="1000"/>
    </location>
</feature>
<feature type="compositionally biased region" description="Pro residues" evidence="8">
    <location>
        <begin position="1012"/>
        <end position="1027"/>
    </location>
</feature>
<evidence type="ECO:0000256" key="1">
    <source>
        <dbReference type="ARBA" id="ARBA00004429"/>
    </source>
</evidence>
<organism evidence="10 11">
    <name type="scientific">Duganella alba</name>
    <dbReference type="NCBI Taxonomy" id="2666081"/>
    <lineage>
        <taxon>Bacteria</taxon>
        <taxon>Pseudomonadati</taxon>
        <taxon>Pseudomonadota</taxon>
        <taxon>Betaproteobacteria</taxon>
        <taxon>Burkholderiales</taxon>
        <taxon>Oxalobacteraceae</taxon>
        <taxon>Telluria group</taxon>
        <taxon>Duganella</taxon>
    </lineage>
</organism>
<dbReference type="Proteomes" id="UP000481037">
    <property type="component" value="Unassembled WGS sequence"/>
</dbReference>
<keyword evidence="6 9" id="KW-1133">Transmembrane helix</keyword>
<dbReference type="InterPro" id="IPR001036">
    <property type="entry name" value="Acrflvin-R"/>
</dbReference>
<evidence type="ECO:0000256" key="3">
    <source>
        <dbReference type="ARBA" id="ARBA00022475"/>
    </source>
</evidence>
<comment type="caution">
    <text evidence="10">The sequence shown here is derived from an EMBL/GenBank/DDBJ whole genome shotgun (WGS) entry which is preliminary data.</text>
</comment>